<gene>
    <name evidence="7" type="ORF">MPLG2_0841</name>
</gene>
<dbReference type="RefSeq" id="WP_231935776.1">
    <property type="nucleotide sequence ID" value="NZ_LT985188.1"/>
</dbReference>
<dbReference type="InterPro" id="IPR027417">
    <property type="entry name" value="P-loop_NTPase"/>
</dbReference>
<name>A0A2N9JCM9_9ACTN</name>
<evidence type="ECO:0000313" key="8">
    <source>
        <dbReference type="Proteomes" id="UP000238164"/>
    </source>
</evidence>
<dbReference type="Gene3D" id="3.40.50.300">
    <property type="entry name" value="P-loop containing nucleotide triphosphate hydrolases"/>
    <property type="match status" value="1"/>
</dbReference>
<organism evidence="7 8">
    <name type="scientific">Micropruina glycogenica</name>
    <dbReference type="NCBI Taxonomy" id="75385"/>
    <lineage>
        <taxon>Bacteria</taxon>
        <taxon>Bacillati</taxon>
        <taxon>Actinomycetota</taxon>
        <taxon>Actinomycetes</taxon>
        <taxon>Propionibacteriales</taxon>
        <taxon>Nocardioidaceae</taxon>
        <taxon>Micropruina</taxon>
    </lineage>
</organism>
<evidence type="ECO:0000256" key="4">
    <source>
        <dbReference type="ARBA" id="ARBA00022989"/>
    </source>
</evidence>
<dbReference type="EMBL" id="LT985188">
    <property type="protein sequence ID" value="SPD85877.1"/>
    <property type="molecule type" value="Genomic_DNA"/>
</dbReference>
<reference evidence="7 8" key="1">
    <citation type="submission" date="2018-02" db="EMBL/GenBank/DDBJ databases">
        <authorList>
            <person name="Cohen D.B."/>
            <person name="Kent A.D."/>
        </authorList>
    </citation>
    <scope>NUCLEOTIDE SEQUENCE [LARGE SCALE GENOMIC DNA]</scope>
    <source>
        <strain evidence="7">1</strain>
    </source>
</reference>
<dbReference type="CDD" id="cd01127">
    <property type="entry name" value="TrwB_TraG_TraD_VirD4"/>
    <property type="match status" value="1"/>
</dbReference>
<keyword evidence="4" id="KW-1133">Transmembrane helix</keyword>
<evidence type="ECO:0000256" key="5">
    <source>
        <dbReference type="ARBA" id="ARBA00023136"/>
    </source>
</evidence>
<keyword evidence="8" id="KW-1185">Reference proteome</keyword>
<dbReference type="AlphaFoldDB" id="A0A2N9JCM9"/>
<dbReference type="SUPFAM" id="SSF52540">
    <property type="entry name" value="P-loop containing nucleoside triphosphate hydrolases"/>
    <property type="match status" value="1"/>
</dbReference>
<evidence type="ECO:0000259" key="6">
    <source>
        <dbReference type="Pfam" id="PF12696"/>
    </source>
</evidence>
<protein>
    <submittedName>
        <fullName evidence="7">Membrane protein</fullName>
    </submittedName>
</protein>
<dbReference type="KEGG" id="mgg:MPLG2_0841"/>
<dbReference type="Pfam" id="PF12696">
    <property type="entry name" value="TraG-D_C"/>
    <property type="match status" value="1"/>
</dbReference>
<keyword evidence="5" id="KW-0472">Membrane</keyword>
<dbReference type="Proteomes" id="UP000238164">
    <property type="component" value="Chromosome 1"/>
</dbReference>
<evidence type="ECO:0000256" key="2">
    <source>
        <dbReference type="ARBA" id="ARBA00022475"/>
    </source>
</evidence>
<evidence type="ECO:0000313" key="7">
    <source>
        <dbReference type="EMBL" id="SPD85877.1"/>
    </source>
</evidence>
<dbReference type="PANTHER" id="PTHR37937:SF1">
    <property type="entry name" value="CONJUGATIVE TRANSFER: DNA TRANSPORT"/>
    <property type="match status" value="1"/>
</dbReference>
<keyword evidence="3" id="KW-0812">Transmembrane</keyword>
<dbReference type="PANTHER" id="PTHR37937">
    <property type="entry name" value="CONJUGATIVE TRANSFER: DNA TRANSPORT"/>
    <property type="match status" value="1"/>
</dbReference>
<proteinExistence type="predicted"/>
<dbReference type="InterPro" id="IPR051539">
    <property type="entry name" value="T4SS-coupling_protein"/>
</dbReference>
<accession>A0A2N9JCM9</accession>
<keyword evidence="2" id="KW-1003">Cell membrane</keyword>
<sequence>MKGRAVDAATEATGPRIFRGIIGRPRVMKRGSRGFDPTQVGWRIGKAVEPQAGALWCPWDRTAGVIGPQGSGKTLDLLSPALLAAPGAALVTLTKTDDLLLTITARQHDERPTVVCDPFGQADGLPELIWDPIAGCTDPVTAERRAKAFTAGTIKTSAHTSGDAAARFYAAEAAKVLQCYFHAAALGGHTLDRMLEWVARPLTTHEAAEILLNHPGSAPLWHGLLQGALTGDDRTAGNTVTTVQQALSLFFQPEIRRRCVPGPGRPATNIADVINAGGTFYLLGRDDPYASASPLMTALAEHILDTALQLANDSPHGRLCPPLLACLDELPSTAPLPTLRTRMANERALGISFIYAAQTWRQLAAIYGEEEARALFGLTNVLVMFGGSKDVAFNREVSDLVGTTRVARTNWNLGLAAGRSTAHGEDMAILRPEDVRQLPEKHALVIAENCKPIIAGLTRCIEGKPGKDLLEQQRAIRTKLQSRRSATISDRARALAALAAQRIEQP</sequence>
<evidence type="ECO:0000256" key="3">
    <source>
        <dbReference type="ARBA" id="ARBA00022692"/>
    </source>
</evidence>
<comment type="subcellular location">
    <subcellularLocation>
        <location evidence="1">Cell membrane</location>
        <topology evidence="1">Multi-pass membrane protein</topology>
    </subcellularLocation>
</comment>
<dbReference type="GO" id="GO:0005886">
    <property type="term" value="C:plasma membrane"/>
    <property type="evidence" value="ECO:0007669"/>
    <property type="project" value="UniProtKB-SubCell"/>
</dbReference>
<evidence type="ECO:0000256" key="1">
    <source>
        <dbReference type="ARBA" id="ARBA00004651"/>
    </source>
</evidence>
<feature type="domain" description="TraD/TraG TraM recognition site" evidence="6">
    <location>
        <begin position="322"/>
        <end position="439"/>
    </location>
</feature>
<dbReference type="InterPro" id="IPR032689">
    <property type="entry name" value="TraG-D_C"/>
</dbReference>